<dbReference type="Pfam" id="PF00147">
    <property type="entry name" value="Fibrinogen_C"/>
    <property type="match status" value="1"/>
</dbReference>
<sequence length="115" mass="12967">MLRLSLTSIYCGVDYSALCAGYRSNANVAEDGFHCLIDKLIIYENKDYHMDCAEVLENGNTESRVHTIWRRSRFAECASIDVQCDLVTDGGGWTVELGYCWEFKISLDIGNSEIP</sequence>
<feature type="non-terminal residue" evidence="2">
    <location>
        <position position="115"/>
    </location>
</feature>
<organism evidence="2 3">
    <name type="scientific">Araneus ventricosus</name>
    <name type="common">Orbweaver spider</name>
    <name type="synonym">Epeira ventricosa</name>
    <dbReference type="NCBI Taxonomy" id="182803"/>
    <lineage>
        <taxon>Eukaryota</taxon>
        <taxon>Metazoa</taxon>
        <taxon>Ecdysozoa</taxon>
        <taxon>Arthropoda</taxon>
        <taxon>Chelicerata</taxon>
        <taxon>Arachnida</taxon>
        <taxon>Araneae</taxon>
        <taxon>Araneomorphae</taxon>
        <taxon>Entelegynae</taxon>
        <taxon>Araneoidea</taxon>
        <taxon>Araneidae</taxon>
        <taxon>Araneus</taxon>
    </lineage>
</organism>
<comment type="caution">
    <text evidence="2">The sequence shown here is derived from an EMBL/GenBank/DDBJ whole genome shotgun (WGS) entry which is preliminary data.</text>
</comment>
<keyword evidence="3" id="KW-1185">Reference proteome</keyword>
<proteinExistence type="predicted"/>
<dbReference type="InterPro" id="IPR036056">
    <property type="entry name" value="Fibrinogen-like_C"/>
</dbReference>
<dbReference type="Gene3D" id="3.90.215.10">
    <property type="entry name" value="Gamma Fibrinogen, chain A, domain 1"/>
    <property type="match status" value="1"/>
</dbReference>
<dbReference type="OrthoDB" id="6145874at2759"/>
<dbReference type="InterPro" id="IPR014716">
    <property type="entry name" value="Fibrinogen_a/b/g_C_1"/>
</dbReference>
<protein>
    <recommendedName>
        <fullName evidence="1">Fibrinogen C-terminal domain-containing protein</fullName>
    </recommendedName>
</protein>
<feature type="domain" description="Fibrinogen C-terminal" evidence="1">
    <location>
        <begin position="50"/>
        <end position="95"/>
    </location>
</feature>
<name>A0A4Y2ELT1_ARAVE</name>
<reference evidence="2 3" key="1">
    <citation type="journal article" date="2019" name="Sci. Rep.">
        <title>Orb-weaving spider Araneus ventricosus genome elucidates the spidroin gene catalogue.</title>
        <authorList>
            <person name="Kono N."/>
            <person name="Nakamura H."/>
            <person name="Ohtoshi R."/>
            <person name="Moran D.A.P."/>
            <person name="Shinohara A."/>
            <person name="Yoshida Y."/>
            <person name="Fujiwara M."/>
            <person name="Mori M."/>
            <person name="Tomita M."/>
            <person name="Arakawa K."/>
        </authorList>
    </citation>
    <scope>NUCLEOTIDE SEQUENCE [LARGE SCALE GENOMIC DNA]</scope>
</reference>
<evidence type="ECO:0000259" key="1">
    <source>
        <dbReference type="Pfam" id="PF00147"/>
    </source>
</evidence>
<gene>
    <name evidence="2" type="ORF">AVEN_198969_1</name>
</gene>
<dbReference type="EMBL" id="BGPR01170426">
    <property type="protein sequence ID" value="GBM28794.1"/>
    <property type="molecule type" value="Genomic_DNA"/>
</dbReference>
<dbReference type="Proteomes" id="UP000499080">
    <property type="component" value="Unassembled WGS sequence"/>
</dbReference>
<dbReference type="AlphaFoldDB" id="A0A4Y2ELT1"/>
<evidence type="ECO:0000313" key="2">
    <source>
        <dbReference type="EMBL" id="GBM28794.1"/>
    </source>
</evidence>
<evidence type="ECO:0000313" key="3">
    <source>
        <dbReference type="Proteomes" id="UP000499080"/>
    </source>
</evidence>
<accession>A0A4Y2ELT1</accession>
<dbReference type="InterPro" id="IPR002181">
    <property type="entry name" value="Fibrinogen_a/b/g_C_dom"/>
</dbReference>
<dbReference type="SUPFAM" id="SSF56496">
    <property type="entry name" value="Fibrinogen C-terminal domain-like"/>
    <property type="match status" value="1"/>
</dbReference>